<comment type="caution">
    <text evidence="1">The sequence shown here is derived from an EMBL/GenBank/DDBJ whole genome shotgun (WGS) entry which is preliminary data.</text>
</comment>
<dbReference type="Proteomes" id="UP000663859">
    <property type="component" value="Unassembled WGS sequence"/>
</dbReference>
<protein>
    <submittedName>
        <fullName evidence="1">Uncharacterized protein</fullName>
    </submittedName>
</protein>
<name>A0A8J2FNL1_9BACT</name>
<reference evidence="1" key="1">
    <citation type="submission" date="2021-02" db="EMBL/GenBank/DDBJ databases">
        <authorList>
            <person name="Cremers G."/>
            <person name="Picone N."/>
        </authorList>
    </citation>
    <scope>NUCLEOTIDE SEQUENCE</scope>
    <source>
        <strain evidence="1">PQ17</strain>
    </source>
</reference>
<accession>A0A8J2FNL1</accession>
<organism evidence="1 2">
    <name type="scientific">Candidatus Methylacidithermus pantelleriae</name>
    <dbReference type="NCBI Taxonomy" id="2744239"/>
    <lineage>
        <taxon>Bacteria</taxon>
        <taxon>Pseudomonadati</taxon>
        <taxon>Verrucomicrobiota</taxon>
        <taxon>Methylacidiphilae</taxon>
        <taxon>Methylacidiphilales</taxon>
        <taxon>Methylacidiphilaceae</taxon>
        <taxon>Candidatus Methylacidithermus</taxon>
    </lineage>
</organism>
<proteinExistence type="predicted"/>
<gene>
    <name evidence="1" type="ORF">MPNT_20200</name>
</gene>
<keyword evidence="2" id="KW-1185">Reference proteome</keyword>
<dbReference type="EMBL" id="CAJNOB010000012">
    <property type="protein sequence ID" value="CAF0696355.1"/>
    <property type="molecule type" value="Genomic_DNA"/>
</dbReference>
<evidence type="ECO:0000313" key="2">
    <source>
        <dbReference type="Proteomes" id="UP000663859"/>
    </source>
</evidence>
<dbReference type="AlphaFoldDB" id="A0A8J2FNL1"/>
<sequence length="67" mass="7593">MERQGLPGDGAFPVFPLDRQLALSGVLNVRWEQPLRLTPFFNPDAACRKSAFPADQTLEQAKEKKFF</sequence>
<evidence type="ECO:0000313" key="1">
    <source>
        <dbReference type="EMBL" id="CAF0696355.1"/>
    </source>
</evidence>